<dbReference type="InterPro" id="IPR016024">
    <property type="entry name" value="ARM-type_fold"/>
</dbReference>
<comment type="caution">
    <text evidence="5">The sequence shown here is derived from an EMBL/GenBank/DDBJ whole genome shotgun (WGS) entry which is preliminary data.</text>
</comment>
<evidence type="ECO:0000313" key="5">
    <source>
        <dbReference type="EMBL" id="KAJ8963759.1"/>
    </source>
</evidence>
<evidence type="ECO:0000256" key="1">
    <source>
        <dbReference type="ARBA" id="ARBA00004123"/>
    </source>
</evidence>
<keyword evidence="4" id="KW-0539">Nucleus</keyword>
<evidence type="ECO:0000256" key="3">
    <source>
        <dbReference type="ARBA" id="ARBA00022448"/>
    </source>
</evidence>
<dbReference type="SUPFAM" id="SSF48371">
    <property type="entry name" value="ARM repeat"/>
    <property type="match status" value="1"/>
</dbReference>
<reference evidence="5" key="1">
    <citation type="journal article" date="2023" name="Insect Mol. Biol.">
        <title>Genome sequencing provides insights into the evolution of gene families encoding plant cell wall-degrading enzymes in longhorned beetles.</title>
        <authorList>
            <person name="Shin N.R."/>
            <person name="Okamura Y."/>
            <person name="Kirsch R."/>
            <person name="Pauchet Y."/>
        </authorList>
    </citation>
    <scope>NUCLEOTIDE SEQUENCE</scope>
    <source>
        <strain evidence="5">MMC_N1</strain>
    </source>
</reference>
<dbReference type="PANTHER" id="PTHR12363:SF33">
    <property type="entry name" value="IMPORTIN-13"/>
    <property type="match status" value="1"/>
</dbReference>
<proteinExistence type="inferred from homology"/>
<evidence type="ECO:0000313" key="6">
    <source>
        <dbReference type="Proteomes" id="UP001162164"/>
    </source>
</evidence>
<protein>
    <recommendedName>
        <fullName evidence="7">Exportin-T</fullName>
    </recommendedName>
</protein>
<evidence type="ECO:0000256" key="4">
    <source>
        <dbReference type="ARBA" id="ARBA00023242"/>
    </source>
</evidence>
<dbReference type="PANTHER" id="PTHR12363">
    <property type="entry name" value="TRANSPORTIN 3 AND IMPORTIN 13"/>
    <property type="match status" value="1"/>
</dbReference>
<dbReference type="EMBL" id="JAPWTJ010002986">
    <property type="protein sequence ID" value="KAJ8963759.1"/>
    <property type="molecule type" value="Genomic_DNA"/>
</dbReference>
<gene>
    <name evidence="5" type="ORF">NQ317_016440</name>
</gene>
<dbReference type="InterPro" id="IPR040520">
    <property type="entry name" value="Importin_rep_3"/>
</dbReference>
<dbReference type="Proteomes" id="UP001162164">
    <property type="component" value="Unassembled WGS sequence"/>
</dbReference>
<organism evidence="5 6">
    <name type="scientific">Molorchus minor</name>
    <dbReference type="NCBI Taxonomy" id="1323400"/>
    <lineage>
        <taxon>Eukaryota</taxon>
        <taxon>Metazoa</taxon>
        <taxon>Ecdysozoa</taxon>
        <taxon>Arthropoda</taxon>
        <taxon>Hexapoda</taxon>
        <taxon>Insecta</taxon>
        <taxon>Pterygota</taxon>
        <taxon>Neoptera</taxon>
        <taxon>Endopterygota</taxon>
        <taxon>Coleoptera</taxon>
        <taxon>Polyphaga</taxon>
        <taxon>Cucujiformia</taxon>
        <taxon>Chrysomeloidea</taxon>
        <taxon>Cerambycidae</taxon>
        <taxon>Lamiinae</taxon>
        <taxon>Monochamini</taxon>
        <taxon>Molorchus</taxon>
    </lineage>
</organism>
<sequence>MYCYVVLNLEMLDILNTKLIEALQKIVIIKLHSQYDGMRWKQYYTRAYSEWFIDHPDMLENVFPLILPALGNPDVSTSATMALKDIAYNCQKFLIPFADHILIASQSALLSGVLKLAECRRLMYSIGKILSVLPVNKIMEYLNMIFGSFFQDLQKLSQAEPVLILFGNEEEFRTVNQLLLHEIINTTLQVTAQYNAINQLSDIADVLDGFFSMLANLAKKVPQLVNASSTDTTALFQCAILSLTLPELHTLKAVSSFLVHFISQSRESSQAEVVQTMVKV</sequence>
<evidence type="ECO:0000256" key="2">
    <source>
        <dbReference type="ARBA" id="ARBA00007991"/>
    </source>
</evidence>
<dbReference type="InterPro" id="IPR051345">
    <property type="entry name" value="Importin_beta-like_NTR"/>
</dbReference>
<dbReference type="Gene3D" id="1.25.10.10">
    <property type="entry name" value="Leucine-rich Repeat Variant"/>
    <property type="match status" value="2"/>
</dbReference>
<keyword evidence="3" id="KW-0813">Transport</keyword>
<dbReference type="InterPro" id="IPR011989">
    <property type="entry name" value="ARM-like"/>
</dbReference>
<name>A0ABQ9IS60_9CUCU</name>
<comment type="similarity">
    <text evidence="2">Belongs to the importin beta family.</text>
</comment>
<evidence type="ECO:0008006" key="7">
    <source>
        <dbReference type="Google" id="ProtNLM"/>
    </source>
</evidence>
<accession>A0ABQ9IS60</accession>
<keyword evidence="6" id="KW-1185">Reference proteome</keyword>
<comment type="subcellular location">
    <subcellularLocation>
        <location evidence="1">Nucleus</location>
    </subcellularLocation>
</comment>
<dbReference type="Pfam" id="PF18806">
    <property type="entry name" value="Importin_rep_3"/>
    <property type="match status" value="1"/>
</dbReference>